<keyword evidence="2" id="KW-0472">Membrane</keyword>
<feature type="domain" description="C-type lectin" evidence="3">
    <location>
        <begin position="72"/>
        <end position="132"/>
    </location>
</feature>
<keyword evidence="2" id="KW-0812">Transmembrane</keyword>
<accession>A0A8J5K421</accession>
<dbReference type="SMART" id="SM00034">
    <property type="entry name" value="CLECT"/>
    <property type="match status" value="1"/>
</dbReference>
<dbReference type="InterPro" id="IPR018378">
    <property type="entry name" value="C-type_lectin_CS"/>
</dbReference>
<dbReference type="PANTHER" id="PTHR22803">
    <property type="entry name" value="MANNOSE, PHOSPHOLIPASE, LECTIN RECEPTOR RELATED"/>
    <property type="match status" value="1"/>
</dbReference>
<organism evidence="4 5">
    <name type="scientific">Homarus americanus</name>
    <name type="common">American lobster</name>
    <dbReference type="NCBI Taxonomy" id="6706"/>
    <lineage>
        <taxon>Eukaryota</taxon>
        <taxon>Metazoa</taxon>
        <taxon>Ecdysozoa</taxon>
        <taxon>Arthropoda</taxon>
        <taxon>Crustacea</taxon>
        <taxon>Multicrustacea</taxon>
        <taxon>Malacostraca</taxon>
        <taxon>Eumalacostraca</taxon>
        <taxon>Eucarida</taxon>
        <taxon>Decapoda</taxon>
        <taxon>Pleocyemata</taxon>
        <taxon>Astacidea</taxon>
        <taxon>Nephropoidea</taxon>
        <taxon>Nephropidae</taxon>
        <taxon>Homarus</taxon>
    </lineage>
</organism>
<dbReference type="Proteomes" id="UP000747542">
    <property type="component" value="Unassembled WGS sequence"/>
</dbReference>
<sequence length="236" mass="25609">MGEDAEAACVSEGSHLASVKQVRQGAMVWVLSYNQGPPPTPEPPVNGHCPTHDWLDLGGAYCYLAVTDQETWVDASVKYVGGYVWTDGTGLDYINWDDGQPGNDSQNCVEMLTRKGTWVDVDCTTTRAFVCKTEKIPDVHPTPPPTSQPGELMRSLTGGVVGIVLAVVVVVAGFAFLGFYAYTRRTRYSSSHSQLHNVDAVPSLTQAEGGHNSSTTAQPRVCGYTQRVERTIQQRS</sequence>
<keyword evidence="5" id="KW-1185">Reference proteome</keyword>
<dbReference type="AlphaFoldDB" id="A0A8J5K421"/>
<dbReference type="InterPro" id="IPR001304">
    <property type="entry name" value="C-type_lectin-like"/>
</dbReference>
<evidence type="ECO:0000256" key="1">
    <source>
        <dbReference type="ARBA" id="ARBA00023157"/>
    </source>
</evidence>
<keyword evidence="4" id="KW-0675">Receptor</keyword>
<keyword evidence="1" id="KW-1015">Disulfide bond</keyword>
<evidence type="ECO:0000313" key="5">
    <source>
        <dbReference type="Proteomes" id="UP000747542"/>
    </source>
</evidence>
<keyword evidence="2" id="KW-1133">Transmembrane helix</keyword>
<evidence type="ECO:0000256" key="2">
    <source>
        <dbReference type="SAM" id="Phobius"/>
    </source>
</evidence>
<dbReference type="InterPro" id="IPR016186">
    <property type="entry name" value="C-type_lectin-like/link_sf"/>
</dbReference>
<gene>
    <name evidence="4" type="primary">Mrc1-L8</name>
    <name evidence="4" type="ORF">Hamer_G005450</name>
</gene>
<evidence type="ECO:0000259" key="3">
    <source>
        <dbReference type="PROSITE" id="PS50041"/>
    </source>
</evidence>
<dbReference type="Gene3D" id="3.10.100.10">
    <property type="entry name" value="Mannose-Binding Protein A, subunit A"/>
    <property type="match status" value="1"/>
</dbReference>
<evidence type="ECO:0000313" key="4">
    <source>
        <dbReference type="EMBL" id="KAG7167114.1"/>
    </source>
</evidence>
<proteinExistence type="predicted"/>
<dbReference type="SUPFAM" id="SSF56436">
    <property type="entry name" value="C-type lectin-like"/>
    <property type="match status" value="1"/>
</dbReference>
<reference evidence="4" key="1">
    <citation type="journal article" date="2021" name="Sci. Adv.">
        <title>The American lobster genome reveals insights on longevity, neural, and immune adaptations.</title>
        <authorList>
            <person name="Polinski J.M."/>
            <person name="Zimin A.V."/>
            <person name="Clark K.F."/>
            <person name="Kohn A.B."/>
            <person name="Sadowski N."/>
            <person name="Timp W."/>
            <person name="Ptitsyn A."/>
            <person name="Khanna P."/>
            <person name="Romanova D.Y."/>
            <person name="Williams P."/>
            <person name="Greenwood S.J."/>
            <person name="Moroz L.L."/>
            <person name="Walt D.R."/>
            <person name="Bodnar A.G."/>
        </authorList>
    </citation>
    <scope>NUCLEOTIDE SEQUENCE</scope>
    <source>
        <strain evidence="4">GMGI-L3</strain>
    </source>
</reference>
<dbReference type="Pfam" id="PF00059">
    <property type="entry name" value="Lectin_C"/>
    <property type="match status" value="1"/>
</dbReference>
<comment type="caution">
    <text evidence="4">The sequence shown here is derived from an EMBL/GenBank/DDBJ whole genome shotgun (WGS) entry which is preliminary data.</text>
</comment>
<dbReference type="PROSITE" id="PS00615">
    <property type="entry name" value="C_TYPE_LECTIN_1"/>
    <property type="match status" value="1"/>
</dbReference>
<dbReference type="InterPro" id="IPR050111">
    <property type="entry name" value="C-type_lectin/snaclec_domain"/>
</dbReference>
<protein>
    <submittedName>
        <fullName evidence="4">Macrophage mannose receptor 1-like 8</fullName>
    </submittedName>
</protein>
<dbReference type="PROSITE" id="PS50041">
    <property type="entry name" value="C_TYPE_LECTIN_2"/>
    <property type="match status" value="1"/>
</dbReference>
<feature type="transmembrane region" description="Helical" evidence="2">
    <location>
        <begin position="156"/>
        <end position="182"/>
    </location>
</feature>
<dbReference type="InterPro" id="IPR016187">
    <property type="entry name" value="CTDL_fold"/>
</dbReference>
<dbReference type="EMBL" id="JAHLQT010021845">
    <property type="protein sequence ID" value="KAG7167114.1"/>
    <property type="molecule type" value="Genomic_DNA"/>
</dbReference>
<name>A0A8J5K421_HOMAM</name>